<evidence type="ECO:0000256" key="4">
    <source>
        <dbReference type="SAM" id="MobiDB-lite"/>
    </source>
</evidence>
<evidence type="ECO:0000313" key="7">
    <source>
        <dbReference type="Proteomes" id="UP001529338"/>
    </source>
</evidence>
<accession>A0ABT7SGG5</accession>
<dbReference type="Pfam" id="PF12833">
    <property type="entry name" value="HTH_18"/>
    <property type="match status" value="1"/>
</dbReference>
<dbReference type="Pfam" id="PF12852">
    <property type="entry name" value="Cupin_6"/>
    <property type="match status" value="1"/>
</dbReference>
<proteinExistence type="predicted"/>
<dbReference type="PRINTS" id="PR00032">
    <property type="entry name" value="HTHARAC"/>
</dbReference>
<dbReference type="EMBL" id="JAUCGQ010000001">
    <property type="protein sequence ID" value="MDM7855275.1"/>
    <property type="molecule type" value="Genomic_DNA"/>
</dbReference>
<gene>
    <name evidence="6" type="ORF">QRT04_10060</name>
</gene>
<dbReference type="InterPro" id="IPR050204">
    <property type="entry name" value="AraC_XylS_family_regulators"/>
</dbReference>
<dbReference type="Proteomes" id="UP001529338">
    <property type="component" value="Unassembled WGS sequence"/>
</dbReference>
<dbReference type="RefSeq" id="WP_289455076.1">
    <property type="nucleotide sequence ID" value="NZ_JAUCGQ010000001.1"/>
</dbReference>
<dbReference type="PANTHER" id="PTHR46796:SF13">
    <property type="entry name" value="HTH-TYPE TRANSCRIPTIONAL ACTIVATOR RHAS"/>
    <property type="match status" value="1"/>
</dbReference>
<feature type="region of interest" description="Disordered" evidence="4">
    <location>
        <begin position="1"/>
        <end position="25"/>
    </location>
</feature>
<dbReference type="InterPro" id="IPR018060">
    <property type="entry name" value="HTH_AraC"/>
</dbReference>
<dbReference type="PANTHER" id="PTHR46796">
    <property type="entry name" value="HTH-TYPE TRANSCRIPTIONAL ACTIVATOR RHAS-RELATED"/>
    <property type="match status" value="1"/>
</dbReference>
<evidence type="ECO:0000313" key="6">
    <source>
        <dbReference type="EMBL" id="MDM7855275.1"/>
    </source>
</evidence>
<evidence type="ECO:0000256" key="1">
    <source>
        <dbReference type="ARBA" id="ARBA00023015"/>
    </source>
</evidence>
<dbReference type="InterPro" id="IPR032783">
    <property type="entry name" value="AraC_lig"/>
</dbReference>
<feature type="compositionally biased region" description="Low complexity" evidence="4">
    <location>
        <begin position="12"/>
        <end position="22"/>
    </location>
</feature>
<dbReference type="InterPro" id="IPR009057">
    <property type="entry name" value="Homeodomain-like_sf"/>
</dbReference>
<evidence type="ECO:0000256" key="2">
    <source>
        <dbReference type="ARBA" id="ARBA00023125"/>
    </source>
</evidence>
<dbReference type="InterPro" id="IPR020449">
    <property type="entry name" value="Tscrpt_reg_AraC-type_HTH"/>
</dbReference>
<dbReference type="InterPro" id="IPR014710">
    <property type="entry name" value="RmlC-like_jellyroll"/>
</dbReference>
<dbReference type="SUPFAM" id="SSF46689">
    <property type="entry name" value="Homeodomain-like"/>
    <property type="match status" value="2"/>
</dbReference>
<keyword evidence="1" id="KW-0805">Transcription regulation</keyword>
<organism evidence="6 7">
    <name type="scientific">Cellulomonas alba</name>
    <dbReference type="NCBI Taxonomy" id="3053467"/>
    <lineage>
        <taxon>Bacteria</taxon>
        <taxon>Bacillati</taxon>
        <taxon>Actinomycetota</taxon>
        <taxon>Actinomycetes</taxon>
        <taxon>Micrococcales</taxon>
        <taxon>Cellulomonadaceae</taxon>
        <taxon>Cellulomonas</taxon>
    </lineage>
</organism>
<evidence type="ECO:0000259" key="5">
    <source>
        <dbReference type="PROSITE" id="PS01124"/>
    </source>
</evidence>
<dbReference type="Gene3D" id="2.60.120.10">
    <property type="entry name" value="Jelly Rolls"/>
    <property type="match status" value="1"/>
</dbReference>
<dbReference type="InterPro" id="IPR018062">
    <property type="entry name" value="HTH_AraC-typ_CS"/>
</dbReference>
<dbReference type="InterPro" id="IPR011051">
    <property type="entry name" value="RmlC_Cupin_sf"/>
</dbReference>
<dbReference type="SUPFAM" id="SSF51182">
    <property type="entry name" value="RmlC-like cupins"/>
    <property type="match status" value="1"/>
</dbReference>
<keyword evidence="2" id="KW-0238">DNA-binding</keyword>
<name>A0ABT7SGG5_9CELL</name>
<feature type="domain" description="HTH araC/xylS-type" evidence="5">
    <location>
        <begin position="249"/>
        <end position="347"/>
    </location>
</feature>
<comment type="caution">
    <text evidence="6">The sequence shown here is derived from an EMBL/GenBank/DDBJ whole genome shotgun (WGS) entry which is preliminary data.</text>
</comment>
<reference evidence="6 7" key="1">
    <citation type="submission" date="2023-06" db="EMBL/GenBank/DDBJ databases">
        <title>Cellulomonas sp. MW4 Whole genome sequence.</title>
        <authorList>
            <person name="Park S."/>
        </authorList>
    </citation>
    <scope>NUCLEOTIDE SEQUENCE [LARGE SCALE GENOMIC DNA]</scope>
    <source>
        <strain evidence="6 7">MW4</strain>
    </source>
</reference>
<sequence>MPVVPHDHDRVAAVPDRGPAAAPDRDAAADQAAVVDAVLSGLRLSGAIFLRAEYGEAWAYESMSTQGMGRVLDVEPEHLVLFHVVASGRCWIEVEGGERLWADAGDVIVIPYGDRHRMGGTADAELVPIERLLAPPPWTQLPVIRHGGPGPTTGVVCGYLRSDDPLLDRRTRLLPPAFVVRPAEGGAVDWVRSSIEYALARTTLDDEGRIAAPPRLPELLLVEMLRIHLTSSSAPGARLVRALHDPVLGPALAAIHADPGRRWTVADLAATSHVSVSALDERFREVLGVAPIRYVFGWRMHRARELLAARELGVAAVARRVGYESEEAFSRAFRREHGVAPSQWRPGS</sequence>
<keyword evidence="3" id="KW-0804">Transcription</keyword>
<feature type="compositionally biased region" description="Basic and acidic residues" evidence="4">
    <location>
        <begin position="1"/>
        <end position="11"/>
    </location>
</feature>
<evidence type="ECO:0000256" key="3">
    <source>
        <dbReference type="ARBA" id="ARBA00023163"/>
    </source>
</evidence>
<keyword evidence="7" id="KW-1185">Reference proteome</keyword>
<dbReference type="PROSITE" id="PS01124">
    <property type="entry name" value="HTH_ARAC_FAMILY_2"/>
    <property type="match status" value="1"/>
</dbReference>
<protein>
    <submittedName>
        <fullName evidence="6">AraC family transcriptional regulator</fullName>
    </submittedName>
</protein>
<dbReference type="PROSITE" id="PS00041">
    <property type="entry name" value="HTH_ARAC_FAMILY_1"/>
    <property type="match status" value="1"/>
</dbReference>
<dbReference type="SMART" id="SM00342">
    <property type="entry name" value="HTH_ARAC"/>
    <property type="match status" value="1"/>
</dbReference>
<dbReference type="Gene3D" id="1.10.10.60">
    <property type="entry name" value="Homeodomain-like"/>
    <property type="match status" value="1"/>
</dbReference>